<dbReference type="STRING" id="286727.SAMN02982917_5963"/>
<dbReference type="Gene3D" id="1.10.490.10">
    <property type="entry name" value="Globins"/>
    <property type="match status" value="1"/>
</dbReference>
<evidence type="ECO:0000313" key="5">
    <source>
        <dbReference type="EMBL" id="SMF86467.1"/>
    </source>
</evidence>
<evidence type="ECO:0000256" key="2">
    <source>
        <dbReference type="ARBA" id="ARBA00029447"/>
    </source>
</evidence>
<proteinExistence type="inferred from homology"/>
<evidence type="ECO:0000256" key="3">
    <source>
        <dbReference type="PROSITE-ProRule" id="PRU00284"/>
    </source>
</evidence>
<dbReference type="Gene3D" id="1.10.287.950">
    <property type="entry name" value="Methyl-accepting chemotaxis protein"/>
    <property type="match status" value="1"/>
</dbReference>
<dbReference type="Proteomes" id="UP000192936">
    <property type="component" value="Unassembled WGS sequence"/>
</dbReference>
<dbReference type="InterPro" id="IPR004089">
    <property type="entry name" value="MCPsignal_dom"/>
</dbReference>
<dbReference type="InterPro" id="IPR009050">
    <property type="entry name" value="Globin-like_sf"/>
</dbReference>
<evidence type="ECO:0000313" key="6">
    <source>
        <dbReference type="Proteomes" id="UP000192936"/>
    </source>
</evidence>
<dbReference type="GO" id="GO:0007165">
    <property type="term" value="P:signal transduction"/>
    <property type="evidence" value="ECO:0007669"/>
    <property type="project" value="UniProtKB-KW"/>
</dbReference>
<dbReference type="Gene3D" id="1.20.120.30">
    <property type="entry name" value="Aspartate receptor, ligand-binding domain"/>
    <property type="match status" value="1"/>
</dbReference>
<reference evidence="5 6" key="1">
    <citation type="submission" date="2017-04" db="EMBL/GenBank/DDBJ databases">
        <authorList>
            <person name="Afonso C.L."/>
            <person name="Miller P.J."/>
            <person name="Scott M.A."/>
            <person name="Spackman E."/>
            <person name="Goraichik I."/>
            <person name="Dimitrov K.M."/>
            <person name="Suarez D.L."/>
            <person name="Swayne D.E."/>
        </authorList>
    </citation>
    <scope>NUCLEOTIDE SEQUENCE [LARGE SCALE GENOMIC DNA]</scope>
    <source>
        <strain evidence="5 6">A2P</strain>
    </source>
</reference>
<dbReference type="EMBL" id="FXAK01000008">
    <property type="protein sequence ID" value="SMF86467.1"/>
    <property type="molecule type" value="Genomic_DNA"/>
</dbReference>
<dbReference type="GO" id="GO:0006935">
    <property type="term" value="P:chemotaxis"/>
    <property type="evidence" value="ECO:0007669"/>
    <property type="project" value="InterPro"/>
</dbReference>
<dbReference type="InterPro" id="IPR039379">
    <property type="entry name" value="Protoglobin_sensor_dom"/>
</dbReference>
<name>A0A1X7HIQ8_9PROT</name>
<dbReference type="CDD" id="cd11386">
    <property type="entry name" value="MCP_signal"/>
    <property type="match status" value="1"/>
</dbReference>
<dbReference type="SMART" id="SM00283">
    <property type="entry name" value="MA"/>
    <property type="match status" value="1"/>
</dbReference>
<evidence type="ECO:0000259" key="4">
    <source>
        <dbReference type="PROSITE" id="PS50111"/>
    </source>
</evidence>
<dbReference type="GO" id="GO:0019825">
    <property type="term" value="F:oxygen binding"/>
    <property type="evidence" value="ECO:0007669"/>
    <property type="project" value="InterPro"/>
</dbReference>
<dbReference type="GO" id="GO:0004888">
    <property type="term" value="F:transmembrane signaling receptor activity"/>
    <property type="evidence" value="ECO:0007669"/>
    <property type="project" value="InterPro"/>
</dbReference>
<dbReference type="PROSITE" id="PS50111">
    <property type="entry name" value="CHEMOTAXIS_TRANSDUC_2"/>
    <property type="match status" value="1"/>
</dbReference>
<dbReference type="SUPFAM" id="SSF58104">
    <property type="entry name" value="Methyl-accepting chemotaxis protein (MCP) signaling domain"/>
    <property type="match status" value="1"/>
</dbReference>
<dbReference type="Pfam" id="PF00015">
    <property type="entry name" value="MCPsignal"/>
    <property type="match status" value="1"/>
</dbReference>
<dbReference type="GO" id="GO:0020037">
    <property type="term" value="F:heme binding"/>
    <property type="evidence" value="ECO:0007669"/>
    <property type="project" value="InterPro"/>
</dbReference>
<comment type="similarity">
    <text evidence="2">Belongs to the methyl-accepting chemotaxis (MCP) protein family.</text>
</comment>
<keyword evidence="1 3" id="KW-0807">Transducer</keyword>
<sequence>MAGDGRTGGLTDRRVGADAGFFGLEAEERGLLASMGRLIDRSLPDLSERFYAHLSRWPETRALLDAHGDLSGLKRRQADHWRLMFQDAGSPEHEARCRAAGEAHSRIGLESSWYIGAYGVVLSDLLVLVQGALRWRPAMARRAVAAVARAVSFDMDRTLAGYGLPAAGAGGQGCDRALGDFASSLMDRTIEVAMAINDAAVANAQMVGQLRAVDHESQGIAAATEETVTGIQEIWARSRDVAALAGEAQAVTADGGRTVQEAVARMEQIAGAVEGAAMRVGELSVASERIAEIVSTIEAIAKQTNLLALNATIEAARAGEAGKGFAVVASEVKSLSNQTARATEDIRLRIDSLKAEMGAIVASMEDGTRAVAAGQAAIRAVSDRMTDIGDHIGRTEQRMSDIASILTQQSAAANQVAAGTARIAESSASNSAAILRSVQATRGVETLLGNQLKQLMEQDIPGKIVKIAKVDHVIWKKRLADMLVGLETLRPDELASHEACRLGKWYYGPSSMAYRAHSAFVRLEAPHRRVHDHGKAAARAFADGDMDRALAGVAEVERASQEVIALLDDLDKAGLAGGATPAAAVGF</sequence>
<feature type="domain" description="Methyl-accepting transducer" evidence="4">
    <location>
        <begin position="188"/>
        <end position="424"/>
    </location>
</feature>
<protein>
    <submittedName>
        <fullName evidence="5">Methyl-accepting chemotaxis protein</fullName>
    </submittedName>
</protein>
<dbReference type="PANTHER" id="PTHR32089:SF112">
    <property type="entry name" value="LYSOZYME-LIKE PROTEIN-RELATED"/>
    <property type="match status" value="1"/>
</dbReference>
<dbReference type="RefSeq" id="WP_244560941.1">
    <property type="nucleotide sequence ID" value="NZ_FXAK01000008.1"/>
</dbReference>
<dbReference type="InterPro" id="IPR012292">
    <property type="entry name" value="Globin/Proto"/>
</dbReference>
<dbReference type="SUPFAM" id="SSF46458">
    <property type="entry name" value="Globin-like"/>
    <property type="match status" value="1"/>
</dbReference>
<dbReference type="InterPro" id="IPR004090">
    <property type="entry name" value="Chemotax_Me-accpt_rcpt"/>
</dbReference>
<dbReference type="Pfam" id="PF13682">
    <property type="entry name" value="CZB"/>
    <property type="match status" value="1"/>
</dbReference>
<dbReference type="InterPro" id="IPR025991">
    <property type="entry name" value="Chemoreceptor_zinc-bind_dom"/>
</dbReference>
<gene>
    <name evidence="5" type="ORF">SAMN02982917_5963</name>
</gene>
<dbReference type="PANTHER" id="PTHR32089">
    <property type="entry name" value="METHYL-ACCEPTING CHEMOTAXIS PROTEIN MCPB"/>
    <property type="match status" value="1"/>
</dbReference>
<accession>A0A1X7HIQ8</accession>
<dbReference type="InterPro" id="IPR044398">
    <property type="entry name" value="Globin-sensor_dom"/>
</dbReference>
<organism evidence="5 6">
    <name type="scientific">Azospirillum oryzae</name>
    <dbReference type="NCBI Taxonomy" id="286727"/>
    <lineage>
        <taxon>Bacteria</taxon>
        <taxon>Pseudomonadati</taxon>
        <taxon>Pseudomonadota</taxon>
        <taxon>Alphaproteobacteria</taxon>
        <taxon>Rhodospirillales</taxon>
        <taxon>Azospirillaceae</taxon>
        <taxon>Azospirillum</taxon>
    </lineage>
</organism>
<dbReference type="Pfam" id="PF11563">
    <property type="entry name" value="Protoglobin"/>
    <property type="match status" value="1"/>
</dbReference>
<dbReference type="AlphaFoldDB" id="A0A1X7HIQ8"/>
<dbReference type="PRINTS" id="PR00260">
    <property type="entry name" value="CHEMTRNSDUCR"/>
</dbReference>
<dbReference type="CDD" id="cd01068">
    <property type="entry name" value="globin_sensor"/>
    <property type="match status" value="1"/>
</dbReference>
<dbReference type="GO" id="GO:0016020">
    <property type="term" value="C:membrane"/>
    <property type="evidence" value="ECO:0007669"/>
    <property type="project" value="InterPro"/>
</dbReference>
<evidence type="ECO:0000256" key="1">
    <source>
        <dbReference type="ARBA" id="ARBA00023224"/>
    </source>
</evidence>